<reference evidence="1" key="1">
    <citation type="submission" date="2008-12" db="EMBL/GenBank/DDBJ databases">
        <title>Complete sequence of Chloroflexus aggregans DSM 9485.</title>
        <authorList>
            <consortium name="US DOE Joint Genome Institute"/>
            <person name="Lucas S."/>
            <person name="Copeland A."/>
            <person name="Lapidus A."/>
            <person name="Glavina del Rio T."/>
            <person name="Dalin E."/>
            <person name="Tice H."/>
            <person name="Pitluck S."/>
            <person name="Foster B."/>
            <person name="Larimer F."/>
            <person name="Land M."/>
            <person name="Hauser L."/>
            <person name="Kyrpides N."/>
            <person name="Mikhailova N."/>
            <person name="Bryant D."/>
            <person name="Richardson P."/>
        </authorList>
    </citation>
    <scope>NUCLEOTIDE SEQUENCE</scope>
    <source>
        <strain evidence="1">DSM 9485</strain>
    </source>
</reference>
<dbReference type="EMBL" id="CP001337">
    <property type="protein sequence ID" value="ACL26532.1"/>
    <property type="molecule type" value="Genomic_DNA"/>
</dbReference>
<proteinExistence type="predicted"/>
<dbReference type="RefSeq" id="WP_015942377.1">
    <property type="nucleotide sequence ID" value="NC_011831.1"/>
</dbReference>
<sequence length="55" mass="6191">MRVLSSRRWLADHWRRAPVIGRILISLVLALFLAVPPAHADSPFNDPVYQQPAGD</sequence>
<evidence type="ECO:0000313" key="1">
    <source>
        <dbReference type="EMBL" id="ACL26532.1"/>
    </source>
</evidence>
<dbReference type="STRING" id="326427.Cagg_3696"/>
<accession>B8GAF7</accession>
<organism evidence="1 2">
    <name type="scientific">Chloroflexus aggregans (strain MD-66 / DSM 9485)</name>
    <dbReference type="NCBI Taxonomy" id="326427"/>
    <lineage>
        <taxon>Bacteria</taxon>
        <taxon>Bacillati</taxon>
        <taxon>Chloroflexota</taxon>
        <taxon>Chloroflexia</taxon>
        <taxon>Chloroflexales</taxon>
        <taxon>Chloroflexineae</taxon>
        <taxon>Chloroflexaceae</taxon>
        <taxon>Chloroflexus</taxon>
    </lineage>
</organism>
<dbReference type="HOGENOM" id="CLU_3023682_0_0_0"/>
<keyword evidence="2" id="KW-1185">Reference proteome</keyword>
<dbReference type="AlphaFoldDB" id="B8GAF7"/>
<name>B8GAF7_CHLAD</name>
<gene>
    <name evidence="1" type="ordered locus">Cagg_3696</name>
</gene>
<dbReference type="Proteomes" id="UP000002508">
    <property type="component" value="Chromosome"/>
</dbReference>
<dbReference type="KEGG" id="cag:Cagg_3696"/>
<protein>
    <submittedName>
        <fullName evidence="1">Uncharacterized protein</fullName>
    </submittedName>
</protein>
<evidence type="ECO:0000313" key="2">
    <source>
        <dbReference type="Proteomes" id="UP000002508"/>
    </source>
</evidence>